<comment type="caution">
    <text evidence="1">The sequence shown here is derived from an EMBL/GenBank/DDBJ whole genome shotgun (WGS) entry which is preliminary data.</text>
</comment>
<evidence type="ECO:0008006" key="3">
    <source>
        <dbReference type="Google" id="ProtNLM"/>
    </source>
</evidence>
<dbReference type="EMBL" id="MFCX01000036">
    <property type="protein sequence ID" value="OGE24967.1"/>
    <property type="molecule type" value="Genomic_DNA"/>
</dbReference>
<evidence type="ECO:0000313" key="2">
    <source>
        <dbReference type="Proteomes" id="UP000177042"/>
    </source>
</evidence>
<sequence>MIVKTFDQNLEDFIDSLERDTYSKTLRTIDLLREFEYRLRMPYSKSLGNNLFELRTKGQQETRIFYTFHQNQVVLLHGFVKKTQKTPSREIKTALAKLRILTNT</sequence>
<dbReference type="Pfam" id="PF05973">
    <property type="entry name" value="Gp49"/>
    <property type="match status" value="1"/>
</dbReference>
<evidence type="ECO:0000313" key="1">
    <source>
        <dbReference type="EMBL" id="OGE24967.1"/>
    </source>
</evidence>
<dbReference type="Proteomes" id="UP000177042">
    <property type="component" value="Unassembled WGS sequence"/>
</dbReference>
<dbReference type="AlphaFoldDB" id="A0A1F5J8K4"/>
<reference evidence="1 2" key="1">
    <citation type="journal article" date="2016" name="Nat. Commun.">
        <title>Thousands of microbial genomes shed light on interconnected biogeochemical processes in an aquifer system.</title>
        <authorList>
            <person name="Anantharaman K."/>
            <person name="Brown C.T."/>
            <person name="Hug L.A."/>
            <person name="Sharon I."/>
            <person name="Castelle C.J."/>
            <person name="Probst A.J."/>
            <person name="Thomas B.C."/>
            <person name="Singh A."/>
            <person name="Wilkins M.J."/>
            <person name="Karaoz U."/>
            <person name="Brodie E.L."/>
            <person name="Williams K.H."/>
            <person name="Hubbard S.S."/>
            <person name="Banfield J.F."/>
        </authorList>
    </citation>
    <scope>NUCLEOTIDE SEQUENCE [LARGE SCALE GENOMIC DNA]</scope>
</reference>
<protein>
    <recommendedName>
        <fullName evidence="3">Addiction module toxin RelE</fullName>
    </recommendedName>
</protein>
<accession>A0A1F5J8K4</accession>
<name>A0A1F5J8K4_9BACT</name>
<organism evidence="1 2">
    <name type="scientific">Candidatus Daviesbacteria bacterium RIFCSPHIGHO2_02_FULL_39_12</name>
    <dbReference type="NCBI Taxonomy" id="1797770"/>
    <lineage>
        <taxon>Bacteria</taxon>
        <taxon>Candidatus Daviesiibacteriota</taxon>
    </lineage>
</organism>
<gene>
    <name evidence="1" type="ORF">A3C26_00485</name>
</gene>
<dbReference type="InterPro" id="IPR009241">
    <property type="entry name" value="HigB-like"/>
</dbReference>
<proteinExistence type="predicted"/>